<dbReference type="RefSeq" id="WP_108790924.1">
    <property type="nucleotide sequence ID" value="NZ_ONZG01000011.1"/>
</dbReference>
<proteinExistence type="inferred from homology"/>
<comment type="subcellular location">
    <subcellularLocation>
        <location evidence="2">Cytoplasm</location>
    </subcellularLocation>
</comment>
<dbReference type="PANTHER" id="PTHR21043">
    <property type="entry name" value="IOJAP SUPERFAMILY ORTHOLOG"/>
    <property type="match status" value="1"/>
</dbReference>
<dbReference type="OrthoDB" id="9793681at2"/>
<dbReference type="EMBL" id="ONZG01000011">
    <property type="protein sequence ID" value="SPJ30443.1"/>
    <property type="molecule type" value="Genomic_DNA"/>
</dbReference>
<evidence type="ECO:0000313" key="4">
    <source>
        <dbReference type="Proteomes" id="UP000244898"/>
    </source>
</evidence>
<dbReference type="HAMAP" id="MF_01477">
    <property type="entry name" value="Iojap_RsfS"/>
    <property type="match status" value="1"/>
</dbReference>
<dbReference type="NCBIfam" id="TIGR00090">
    <property type="entry name" value="rsfS_iojap_ybeB"/>
    <property type="match status" value="1"/>
</dbReference>
<dbReference type="SUPFAM" id="SSF81301">
    <property type="entry name" value="Nucleotidyltransferase"/>
    <property type="match status" value="1"/>
</dbReference>
<protein>
    <recommendedName>
        <fullName evidence="2">Ribosomal silencing factor RsfS</fullName>
    </recommendedName>
</protein>
<keyword evidence="2" id="KW-0678">Repressor</keyword>
<organism evidence="3 4">
    <name type="scientific">Falsiruegeria mediterranea M17</name>
    <dbReference type="NCBI Taxonomy" id="1200281"/>
    <lineage>
        <taxon>Bacteria</taxon>
        <taxon>Pseudomonadati</taxon>
        <taxon>Pseudomonadota</taxon>
        <taxon>Alphaproteobacteria</taxon>
        <taxon>Rhodobacterales</taxon>
        <taxon>Roseobacteraceae</taxon>
        <taxon>Falsiruegeria</taxon>
    </lineage>
</organism>
<dbReference type="Pfam" id="PF02410">
    <property type="entry name" value="RsfS"/>
    <property type="match status" value="1"/>
</dbReference>
<evidence type="ECO:0000313" key="3">
    <source>
        <dbReference type="EMBL" id="SPJ30443.1"/>
    </source>
</evidence>
<comment type="similarity">
    <text evidence="1 2">Belongs to the Iojap/RsfS family.</text>
</comment>
<keyword evidence="4" id="KW-1185">Reference proteome</keyword>
<sequence length="120" mass="13513">MMAQSQLTSEKLLERILSSLNDDKAEDVVQIDLRGKTEIGDYMIIASGRSTRQVSSMAEKLTDRIKQEFGFTSKVEGKDAGDWVLIDTGDVVVHIFRPEVREFYQLEKMWLPQGSSASAN</sequence>
<dbReference type="GO" id="GO:0005737">
    <property type="term" value="C:cytoplasm"/>
    <property type="evidence" value="ECO:0007669"/>
    <property type="project" value="UniProtKB-SubCell"/>
</dbReference>
<dbReference type="Proteomes" id="UP000244898">
    <property type="component" value="Unassembled WGS sequence"/>
</dbReference>
<comment type="function">
    <text evidence="2">Functions as a ribosomal silencing factor. Interacts with ribosomal protein uL14 (rplN), blocking formation of intersubunit bridge B8. Prevents association of the 30S and 50S ribosomal subunits and the formation of functional ribosomes, thus repressing translation.</text>
</comment>
<dbReference type="GO" id="GO:0090071">
    <property type="term" value="P:negative regulation of ribosome biogenesis"/>
    <property type="evidence" value="ECO:0007669"/>
    <property type="project" value="UniProtKB-UniRule"/>
</dbReference>
<evidence type="ECO:0000256" key="1">
    <source>
        <dbReference type="ARBA" id="ARBA00010574"/>
    </source>
</evidence>
<dbReference type="GO" id="GO:0043023">
    <property type="term" value="F:ribosomal large subunit binding"/>
    <property type="evidence" value="ECO:0007669"/>
    <property type="project" value="TreeGrafter"/>
</dbReference>
<reference evidence="4" key="1">
    <citation type="submission" date="2018-03" db="EMBL/GenBank/DDBJ databases">
        <authorList>
            <person name="Rodrigo-Torres L."/>
            <person name="Arahal R. D."/>
            <person name="Lucena T."/>
        </authorList>
    </citation>
    <scope>NUCLEOTIDE SEQUENCE [LARGE SCALE GENOMIC DNA]</scope>
    <source>
        <strain evidence="4">CECT 7615</strain>
    </source>
</reference>
<dbReference type="InterPro" id="IPR043519">
    <property type="entry name" value="NT_sf"/>
</dbReference>
<comment type="subunit">
    <text evidence="2">Interacts with ribosomal protein uL14 (rplN).</text>
</comment>
<dbReference type="PANTHER" id="PTHR21043:SF0">
    <property type="entry name" value="MITOCHONDRIAL ASSEMBLY OF RIBOSOMAL LARGE SUBUNIT PROTEIN 1"/>
    <property type="match status" value="1"/>
</dbReference>
<dbReference type="AlphaFoldDB" id="A0A2R8CDA7"/>
<dbReference type="InterPro" id="IPR004394">
    <property type="entry name" value="Iojap/RsfS/C7orf30"/>
</dbReference>
<accession>A0A2R8CDA7</accession>
<dbReference type="Gene3D" id="3.30.460.10">
    <property type="entry name" value="Beta Polymerase, domain 2"/>
    <property type="match status" value="1"/>
</dbReference>
<dbReference type="GO" id="GO:0042256">
    <property type="term" value="P:cytosolic ribosome assembly"/>
    <property type="evidence" value="ECO:0007669"/>
    <property type="project" value="UniProtKB-UniRule"/>
</dbReference>
<name>A0A2R8CDA7_9RHOB</name>
<gene>
    <name evidence="2 3" type="primary">rsfS</name>
    <name evidence="3" type="ORF">TRM7615_03976</name>
</gene>
<keyword evidence="2" id="KW-0810">Translation regulation</keyword>
<dbReference type="GO" id="GO:0017148">
    <property type="term" value="P:negative regulation of translation"/>
    <property type="evidence" value="ECO:0007669"/>
    <property type="project" value="UniProtKB-UniRule"/>
</dbReference>
<keyword evidence="2" id="KW-0963">Cytoplasm</keyword>
<evidence type="ECO:0000256" key="2">
    <source>
        <dbReference type="HAMAP-Rule" id="MF_01477"/>
    </source>
</evidence>